<reference evidence="2 3" key="1">
    <citation type="submission" date="2024-06" db="EMBL/GenBank/DDBJ databases">
        <authorList>
            <person name="Pan Q."/>
            <person name="Wen M."/>
            <person name="Jouanno E."/>
            <person name="Zahm M."/>
            <person name="Klopp C."/>
            <person name="Cabau C."/>
            <person name="Louis A."/>
            <person name="Berthelot C."/>
            <person name="Parey E."/>
            <person name="Roest Crollius H."/>
            <person name="Montfort J."/>
            <person name="Robinson-Rechavi M."/>
            <person name="Bouchez O."/>
            <person name="Lampietro C."/>
            <person name="Lopez Roques C."/>
            <person name="Donnadieu C."/>
            <person name="Postlethwait J."/>
            <person name="Bobe J."/>
            <person name="Verreycken H."/>
            <person name="Guiguen Y."/>
        </authorList>
    </citation>
    <scope>NUCLEOTIDE SEQUENCE [LARGE SCALE GENOMIC DNA]</scope>
    <source>
        <strain evidence="2">Up_M1</strain>
        <tissue evidence="2">Testis</tissue>
    </source>
</reference>
<organism evidence="2 3">
    <name type="scientific">Umbra pygmaea</name>
    <name type="common">Eastern mudminnow</name>
    <dbReference type="NCBI Taxonomy" id="75934"/>
    <lineage>
        <taxon>Eukaryota</taxon>
        <taxon>Metazoa</taxon>
        <taxon>Chordata</taxon>
        <taxon>Craniata</taxon>
        <taxon>Vertebrata</taxon>
        <taxon>Euteleostomi</taxon>
        <taxon>Actinopterygii</taxon>
        <taxon>Neopterygii</taxon>
        <taxon>Teleostei</taxon>
        <taxon>Protacanthopterygii</taxon>
        <taxon>Esociformes</taxon>
        <taxon>Umbridae</taxon>
        <taxon>Umbra</taxon>
    </lineage>
</organism>
<protein>
    <recommendedName>
        <fullName evidence="4">Protein kinase domain-containing protein</fullName>
    </recommendedName>
</protein>
<dbReference type="SUPFAM" id="SSF56112">
    <property type="entry name" value="Protein kinase-like (PK-like)"/>
    <property type="match status" value="1"/>
</dbReference>
<comment type="caution">
    <text evidence="2">The sequence shown here is derived from an EMBL/GenBank/DDBJ whole genome shotgun (WGS) entry which is preliminary data.</text>
</comment>
<name>A0ABD0X5W8_UMBPY</name>
<feature type="region of interest" description="Disordered" evidence="1">
    <location>
        <begin position="23"/>
        <end position="42"/>
    </location>
</feature>
<gene>
    <name evidence="2" type="ORF">UPYG_G00200070</name>
</gene>
<accession>A0ABD0X5W8</accession>
<dbReference type="Proteomes" id="UP001557470">
    <property type="component" value="Unassembled WGS sequence"/>
</dbReference>
<evidence type="ECO:0000313" key="2">
    <source>
        <dbReference type="EMBL" id="KAL0973187.1"/>
    </source>
</evidence>
<dbReference type="InterPro" id="IPR011009">
    <property type="entry name" value="Kinase-like_dom_sf"/>
</dbReference>
<keyword evidence="3" id="KW-1185">Reference proteome</keyword>
<evidence type="ECO:0000256" key="1">
    <source>
        <dbReference type="SAM" id="MobiDB-lite"/>
    </source>
</evidence>
<evidence type="ECO:0008006" key="4">
    <source>
        <dbReference type="Google" id="ProtNLM"/>
    </source>
</evidence>
<proteinExistence type="predicted"/>
<evidence type="ECO:0000313" key="3">
    <source>
        <dbReference type="Proteomes" id="UP001557470"/>
    </source>
</evidence>
<sequence>MSEDTDGLAELDNTELADMVASINNRITPPNSHRRPPAPARHMLSMSDRKLSLQERSTQPRVHRPTIESKRVSISDSQDCVQLNQYKLKNEIGKGSYGVVKLAYNEDDDQYYVSICSLLCKSTSTVGSHPIGAN</sequence>
<feature type="region of interest" description="Disordered" evidence="1">
    <location>
        <begin position="49"/>
        <end position="73"/>
    </location>
</feature>
<dbReference type="AlphaFoldDB" id="A0ABD0X5W8"/>
<dbReference type="Gene3D" id="3.30.200.20">
    <property type="entry name" value="Phosphorylase Kinase, domain 1"/>
    <property type="match status" value="1"/>
</dbReference>
<dbReference type="EMBL" id="JAGEUA010000006">
    <property type="protein sequence ID" value="KAL0973187.1"/>
    <property type="molecule type" value="Genomic_DNA"/>
</dbReference>